<dbReference type="RefSeq" id="WP_267540336.1">
    <property type="nucleotide sequence ID" value="NZ_JAPNKA010000001.1"/>
</dbReference>
<organism evidence="1 2">
    <name type="scientific">Archangium lansingense</name>
    <dbReference type="NCBI Taxonomy" id="2995310"/>
    <lineage>
        <taxon>Bacteria</taxon>
        <taxon>Pseudomonadati</taxon>
        <taxon>Myxococcota</taxon>
        <taxon>Myxococcia</taxon>
        <taxon>Myxococcales</taxon>
        <taxon>Cystobacterineae</taxon>
        <taxon>Archangiaceae</taxon>
        <taxon>Archangium</taxon>
    </lineage>
</organism>
<name>A0ABT4AJ76_9BACT</name>
<proteinExistence type="predicted"/>
<protein>
    <submittedName>
        <fullName evidence="1">Uncharacterized protein</fullName>
    </submittedName>
</protein>
<dbReference type="Proteomes" id="UP001207654">
    <property type="component" value="Unassembled WGS sequence"/>
</dbReference>
<comment type="caution">
    <text evidence="1">The sequence shown here is derived from an EMBL/GenBank/DDBJ whole genome shotgun (WGS) entry which is preliminary data.</text>
</comment>
<gene>
    <name evidence="1" type="ORF">OV287_45590</name>
</gene>
<accession>A0ABT4AJ76</accession>
<evidence type="ECO:0000313" key="1">
    <source>
        <dbReference type="EMBL" id="MCY1081748.1"/>
    </source>
</evidence>
<keyword evidence="2" id="KW-1185">Reference proteome</keyword>
<evidence type="ECO:0000313" key="2">
    <source>
        <dbReference type="Proteomes" id="UP001207654"/>
    </source>
</evidence>
<dbReference type="EMBL" id="JAPNKA010000001">
    <property type="protein sequence ID" value="MCY1081748.1"/>
    <property type="molecule type" value="Genomic_DNA"/>
</dbReference>
<sequence>MPLSAEDLLSVVRNYFRPDKDFNYRLESSPEHERFSKRWEQALERMDQWRALLRDIGRALPDFDIGNITATCDSCFRCATYPKNIIRPISSSSAVVGCLSILAPVYTVYGVQTTYRYTDKGREWTDKVFLYSLPAEMQARASIIARGIEAAFGAEALPREIAETRIPLIVEPQEPPDTTLFHALFISEPEKVP</sequence>
<reference evidence="1 2" key="1">
    <citation type="submission" date="2022-11" db="EMBL/GenBank/DDBJ databases">
        <title>Minimal conservation of predation-associated metabolite biosynthetic gene clusters underscores biosynthetic potential of Myxococcota including descriptions for ten novel species: Archangium lansinium sp. nov., Myxococcus landrumus sp. nov., Nannocystis bai.</title>
        <authorList>
            <person name="Ahearne A."/>
            <person name="Stevens C."/>
            <person name="Phillips K."/>
        </authorList>
    </citation>
    <scope>NUCLEOTIDE SEQUENCE [LARGE SCALE GENOMIC DNA]</scope>
    <source>
        <strain evidence="1 2">MIWBW</strain>
    </source>
</reference>